<evidence type="ECO:0000256" key="2">
    <source>
        <dbReference type="ARBA" id="ARBA00022741"/>
    </source>
</evidence>
<organism evidence="5 6">
    <name type="scientific">Dyadobacter fermentans (strain ATCC 700827 / DSM 18053 / CIP 107007 / KCTC 52180 / NS114)</name>
    <dbReference type="NCBI Taxonomy" id="471854"/>
    <lineage>
        <taxon>Bacteria</taxon>
        <taxon>Pseudomonadati</taxon>
        <taxon>Bacteroidota</taxon>
        <taxon>Cytophagia</taxon>
        <taxon>Cytophagales</taxon>
        <taxon>Spirosomataceae</taxon>
        <taxon>Dyadobacter</taxon>
    </lineage>
</organism>
<dbReference type="Gene3D" id="3.40.50.300">
    <property type="entry name" value="P-loop containing nucleotide triphosphate hydrolases"/>
    <property type="match status" value="1"/>
</dbReference>
<dbReference type="SMART" id="SM00382">
    <property type="entry name" value="AAA"/>
    <property type="match status" value="1"/>
</dbReference>
<dbReference type="HOGENOM" id="CLU_612364_0_0_10"/>
<protein>
    <submittedName>
        <fullName evidence="5">AAA ATPase central domain protein</fullName>
    </submittedName>
</protein>
<dbReference type="InterPro" id="IPR003593">
    <property type="entry name" value="AAA+_ATPase"/>
</dbReference>
<name>C6W164_DYAFD</name>
<dbReference type="SUPFAM" id="SSF52540">
    <property type="entry name" value="P-loop containing nucleoside triphosphate hydrolases"/>
    <property type="match status" value="1"/>
</dbReference>
<proteinExistence type="inferred from homology"/>
<dbReference type="AlphaFoldDB" id="C6W164"/>
<dbReference type="OrthoDB" id="7438987at2"/>
<reference evidence="5 6" key="1">
    <citation type="journal article" date="2009" name="Stand. Genomic Sci.">
        <title>Complete genome sequence of Dyadobacter fermentans type strain (NS114).</title>
        <authorList>
            <person name="Lang E."/>
            <person name="Lapidus A."/>
            <person name="Chertkov O."/>
            <person name="Brettin T."/>
            <person name="Detter J.C."/>
            <person name="Han C."/>
            <person name="Copeland A."/>
            <person name="Glavina Del Rio T."/>
            <person name="Nolan M."/>
            <person name="Chen F."/>
            <person name="Lucas S."/>
            <person name="Tice H."/>
            <person name="Cheng J.F."/>
            <person name="Land M."/>
            <person name="Hauser L."/>
            <person name="Chang Y.J."/>
            <person name="Jeffries C.D."/>
            <person name="Kopitz M."/>
            <person name="Bruce D."/>
            <person name="Goodwin L."/>
            <person name="Pitluck S."/>
            <person name="Ovchinnikova G."/>
            <person name="Pati A."/>
            <person name="Ivanova N."/>
            <person name="Mavrommatis K."/>
            <person name="Chen A."/>
            <person name="Palaniappan K."/>
            <person name="Chain P."/>
            <person name="Bristow J."/>
            <person name="Eisen J.A."/>
            <person name="Markowitz V."/>
            <person name="Hugenholtz P."/>
            <person name="Goker M."/>
            <person name="Rohde M."/>
            <person name="Kyrpides N.C."/>
            <person name="Klenk H.P."/>
        </authorList>
    </citation>
    <scope>NUCLEOTIDE SEQUENCE [LARGE SCALE GENOMIC DNA]</scope>
    <source>
        <strain evidence="6">ATCC 700827 / DSM 18053 / CIP 107007 / KCTC 52180 / NS114</strain>
    </source>
</reference>
<dbReference type="InterPro" id="IPR050221">
    <property type="entry name" value="26S_Proteasome_ATPase"/>
</dbReference>
<accession>C6W164</accession>
<evidence type="ECO:0000313" key="5">
    <source>
        <dbReference type="EMBL" id="ACT91921.1"/>
    </source>
</evidence>
<dbReference type="CDD" id="cd19481">
    <property type="entry name" value="RecA-like_protease"/>
    <property type="match status" value="1"/>
</dbReference>
<dbReference type="EMBL" id="CP001619">
    <property type="protein sequence ID" value="ACT91921.1"/>
    <property type="molecule type" value="Genomic_DNA"/>
</dbReference>
<dbReference type="InterPro" id="IPR003959">
    <property type="entry name" value="ATPase_AAA_core"/>
</dbReference>
<evidence type="ECO:0000256" key="3">
    <source>
        <dbReference type="ARBA" id="ARBA00022840"/>
    </source>
</evidence>
<dbReference type="InterPro" id="IPR027417">
    <property type="entry name" value="P-loop_NTPase"/>
</dbReference>
<dbReference type="eggNOG" id="COG0464">
    <property type="taxonomic scope" value="Bacteria"/>
</dbReference>
<dbReference type="Pfam" id="PF00004">
    <property type="entry name" value="AAA"/>
    <property type="match status" value="1"/>
</dbReference>
<dbReference type="STRING" id="471854.Dfer_0659"/>
<dbReference type="Proteomes" id="UP000002011">
    <property type="component" value="Chromosome"/>
</dbReference>
<keyword evidence="6" id="KW-1185">Reference proteome</keyword>
<sequence>MSVATKSIHVAISDFLTQLIENRLKNYSADDALFFYEKASLEAIKSSPAISGIFKDYTPKNEEVIIVLIALAPSFLPHFFNSLISRYFPEGGEFVEFGGVKGANHRGIIPTGETALFILAGNDLDKRFRIQQLLGNDAYLAKSGMLRVEDMKEGEPKMSGKLILDEETVEYLISGQVSRPRFSTDFGAEYVSTAREWDDLVLSPSTKRQIRDIEIWLRHHHTLMEEWGMAKKIKPGYRALFHGPPGTGKTLTATLIGKYAERDVFRIDLSKIISKYIGETEKNLSKIFDKAQNKDWILFFDEADAVFGKRTNVRDAHDKYANQEVSFLLQRIETYPGVVILASNLKSNMDDAFLRRFNSIVFFPKPTADERLLLWQKAFPKQIQMEADLPEVARKFDLTGSTIMNVTQRACLTALHQNTTIITDDLLYQSIRAEYEKEGIAI</sequence>
<dbReference type="GO" id="GO:0016887">
    <property type="term" value="F:ATP hydrolysis activity"/>
    <property type="evidence" value="ECO:0007669"/>
    <property type="project" value="InterPro"/>
</dbReference>
<gene>
    <name evidence="5" type="ordered locus">Dfer_0659</name>
</gene>
<evidence type="ECO:0000313" key="6">
    <source>
        <dbReference type="Proteomes" id="UP000002011"/>
    </source>
</evidence>
<feature type="domain" description="AAA+ ATPase" evidence="4">
    <location>
        <begin position="235"/>
        <end position="367"/>
    </location>
</feature>
<keyword evidence="3" id="KW-0067">ATP-binding</keyword>
<evidence type="ECO:0000256" key="1">
    <source>
        <dbReference type="ARBA" id="ARBA00006914"/>
    </source>
</evidence>
<evidence type="ECO:0000259" key="4">
    <source>
        <dbReference type="SMART" id="SM00382"/>
    </source>
</evidence>
<dbReference type="GO" id="GO:0005524">
    <property type="term" value="F:ATP binding"/>
    <property type="evidence" value="ECO:0007669"/>
    <property type="project" value="UniProtKB-KW"/>
</dbReference>
<comment type="similarity">
    <text evidence="1">Belongs to the AAA ATPase family.</text>
</comment>
<keyword evidence="2" id="KW-0547">Nucleotide-binding</keyword>
<dbReference type="KEGG" id="dfe:Dfer_0659"/>
<dbReference type="RefSeq" id="WP_015810178.1">
    <property type="nucleotide sequence ID" value="NC_013037.1"/>
</dbReference>
<dbReference type="PANTHER" id="PTHR23073">
    <property type="entry name" value="26S PROTEASOME REGULATORY SUBUNIT"/>
    <property type="match status" value="1"/>
</dbReference>